<evidence type="ECO:0000256" key="3">
    <source>
        <dbReference type="PROSITE-ProRule" id="PRU00169"/>
    </source>
</evidence>
<dbReference type="PANTHER" id="PTHR45228">
    <property type="entry name" value="CYCLIC DI-GMP PHOSPHODIESTERASE TM_0186-RELATED"/>
    <property type="match status" value="1"/>
</dbReference>
<dbReference type="InterPro" id="IPR011006">
    <property type="entry name" value="CheY-like_superfamily"/>
</dbReference>
<evidence type="ECO:0000256" key="1">
    <source>
        <dbReference type="ARBA" id="ARBA00018672"/>
    </source>
</evidence>
<keyword evidence="8" id="KW-1185">Reference proteome</keyword>
<dbReference type="Pfam" id="PF00990">
    <property type="entry name" value="GGDEF"/>
    <property type="match status" value="1"/>
</dbReference>
<dbReference type="Gene3D" id="3.30.70.270">
    <property type="match status" value="1"/>
</dbReference>
<dbReference type="SMART" id="SM00448">
    <property type="entry name" value="REC"/>
    <property type="match status" value="1"/>
</dbReference>
<evidence type="ECO:0000313" key="7">
    <source>
        <dbReference type="EMBL" id="NSG85660.1"/>
    </source>
</evidence>
<comment type="caution">
    <text evidence="7">The sequence shown here is derived from an EMBL/GenBank/DDBJ whole genome shotgun (WGS) entry which is preliminary data.</text>
</comment>
<feature type="domain" description="HD-GYP" evidence="6">
    <location>
        <begin position="146"/>
        <end position="356"/>
    </location>
</feature>
<dbReference type="SUPFAM" id="SSF52172">
    <property type="entry name" value="CheY-like"/>
    <property type="match status" value="1"/>
</dbReference>
<dbReference type="InterPro" id="IPR029787">
    <property type="entry name" value="Nucleotide_cyclase"/>
</dbReference>
<protein>
    <recommendedName>
        <fullName evidence="1">Stage 0 sporulation protein A homolog</fullName>
    </recommendedName>
</protein>
<dbReference type="EMBL" id="JAAITS010000023">
    <property type="protein sequence ID" value="NSG85660.1"/>
    <property type="molecule type" value="Genomic_DNA"/>
</dbReference>
<dbReference type="Proteomes" id="UP001644719">
    <property type="component" value="Unassembled WGS sequence"/>
</dbReference>
<accession>A0ABX2H8L2</accession>
<dbReference type="NCBIfam" id="TIGR00254">
    <property type="entry name" value="GGDEF"/>
    <property type="match status" value="1"/>
</dbReference>
<reference evidence="7 8" key="1">
    <citation type="journal article" date="2020" name="Cell Host Microbe">
        <title>Functional and Genomic Variation between Human-Derived Isolates of Lachnospiraceae Reveals Inter- and Intra-Species Diversity.</title>
        <authorList>
            <person name="Sorbara M.T."/>
            <person name="Littmann E.R."/>
            <person name="Fontana E."/>
            <person name="Moody T.U."/>
            <person name="Kohout C.E."/>
            <person name="Gjonbalaj M."/>
            <person name="Eaton V."/>
            <person name="Seok R."/>
            <person name="Leiner I.M."/>
            <person name="Pamer E.G."/>
        </authorList>
    </citation>
    <scope>NUCLEOTIDE SEQUENCE [LARGE SCALE GENOMIC DNA]</scope>
    <source>
        <strain evidence="7 8">MSK.17.74</strain>
    </source>
</reference>
<dbReference type="CDD" id="cd01949">
    <property type="entry name" value="GGDEF"/>
    <property type="match status" value="1"/>
</dbReference>
<dbReference type="InterPro" id="IPR001789">
    <property type="entry name" value="Sig_transdc_resp-reg_receiver"/>
</dbReference>
<proteinExistence type="predicted"/>
<name>A0ABX2H8L2_9FIRM</name>
<evidence type="ECO:0000259" key="5">
    <source>
        <dbReference type="PROSITE" id="PS50887"/>
    </source>
</evidence>
<dbReference type="InterPro" id="IPR003607">
    <property type="entry name" value="HD/PDEase_dom"/>
</dbReference>
<dbReference type="PROSITE" id="PS51832">
    <property type="entry name" value="HD_GYP"/>
    <property type="match status" value="1"/>
</dbReference>
<comment type="function">
    <text evidence="2">May play the central regulatory role in sporulation. It may be an element of the effector pathway responsible for the activation of sporulation genes in response to nutritional stress. Spo0A may act in concert with spo0H (a sigma factor) to control the expression of some genes that are critical to the sporulation process.</text>
</comment>
<evidence type="ECO:0000259" key="6">
    <source>
        <dbReference type="PROSITE" id="PS51832"/>
    </source>
</evidence>
<dbReference type="InterPro" id="IPR043128">
    <property type="entry name" value="Rev_trsase/Diguanyl_cyclase"/>
</dbReference>
<feature type="domain" description="Response regulatory" evidence="4">
    <location>
        <begin position="9"/>
        <end position="126"/>
    </location>
</feature>
<dbReference type="InterPro" id="IPR052020">
    <property type="entry name" value="Cyclic_di-GMP/3'3'-cGAMP_PDE"/>
</dbReference>
<dbReference type="PROSITE" id="PS50887">
    <property type="entry name" value="GGDEF"/>
    <property type="match status" value="1"/>
</dbReference>
<dbReference type="SUPFAM" id="SSF109604">
    <property type="entry name" value="HD-domain/PDEase-like"/>
    <property type="match status" value="1"/>
</dbReference>
<dbReference type="Gene3D" id="3.40.50.2300">
    <property type="match status" value="1"/>
</dbReference>
<sequence length="808" mass="91899">MSEVITKQKILIADDSEMNRELLAAILEEEYDIIQANDGVQAVDCLQRHAEEISLLLLDIVMPHMDGFEVLSYMNKEHWIDSIPVVIISSENSPIYIKRGYDLGATDFIEKPFDANMVLRRSANAILLGAKQRRMTSIVSNQIYEREKSSKLMINILSHIVEFRNGESGLHVLHIQTITEMLLRQLVQKENNRYALSKEQIRMITTASALHDIGKISIPDEILNKPGRLTAEEFAVIKGHSMAGANMLSELPLDQKEEPLVKTAYEICRWHHERYDGGGYPDGLKGEEIPVSAQVVALADVYDALTSERCYKDAYSHEKAIEMILAGQCGAFNPLMLECLLDISSSLKKKMGYKSKERYEQTDLSDIASRFHDFEMDSSEKIVQQLEFERMRYNFLAEGSRNIVFTYTISPPLLTFNQAGCKRSGITEPSFSPLQSGVLKDLVEEQSLKRLIRKITQATRETPDVTSNLFLTDGKNPCHYRCKCRVIWTDGAEKGYTGVVGKLTDITDDYMVMENVREEGLKVLEKDRSAEFSSFYDRFKKCGFSTDGTEAWLLLQYLQISYDLVRYVDPITNKVIHIEKDGKMWESETACSDIWNCLEKCSNCISRLSMQTRKRMTKLEVAGDDPYQVVSMYVEIDGKPCCLEMASRIDGDFMPDGYSKDEILSSVRIHKEKVYIDPVTGVYNKRYYVEKLSKMDNAAALMFADIKNFKRINENFGHQAGDDVLRQVAGVLRDVAAGKGDVLRYSGDDFVTVFFKATEEELSEIQKEMCRRVEALRFPELPGVQLKLVTAGTSIPGRVEEMLEQVRI</sequence>
<dbReference type="Gene3D" id="1.10.3210.10">
    <property type="entry name" value="Hypothetical protein af1432"/>
    <property type="match status" value="1"/>
</dbReference>
<dbReference type="Pfam" id="PF13487">
    <property type="entry name" value="HD_5"/>
    <property type="match status" value="1"/>
</dbReference>
<dbReference type="PROSITE" id="PS50110">
    <property type="entry name" value="RESPONSE_REGULATORY"/>
    <property type="match status" value="1"/>
</dbReference>
<keyword evidence="3" id="KW-0597">Phosphoprotein</keyword>
<organism evidence="7 8">
    <name type="scientific">Blautia faecis</name>
    <dbReference type="NCBI Taxonomy" id="871665"/>
    <lineage>
        <taxon>Bacteria</taxon>
        <taxon>Bacillati</taxon>
        <taxon>Bacillota</taxon>
        <taxon>Clostridia</taxon>
        <taxon>Lachnospirales</taxon>
        <taxon>Lachnospiraceae</taxon>
        <taxon>Blautia</taxon>
    </lineage>
</organism>
<evidence type="ECO:0000256" key="2">
    <source>
        <dbReference type="ARBA" id="ARBA00024867"/>
    </source>
</evidence>
<feature type="domain" description="GGDEF" evidence="5">
    <location>
        <begin position="697"/>
        <end position="808"/>
    </location>
</feature>
<gene>
    <name evidence="7" type="ORF">G5B17_09465</name>
</gene>
<feature type="modified residue" description="4-aspartylphosphate" evidence="3">
    <location>
        <position position="59"/>
    </location>
</feature>
<dbReference type="CDD" id="cd00077">
    <property type="entry name" value="HDc"/>
    <property type="match status" value="1"/>
</dbReference>
<dbReference type="InterPro" id="IPR037522">
    <property type="entry name" value="HD_GYP_dom"/>
</dbReference>
<dbReference type="Pfam" id="PF00072">
    <property type="entry name" value="Response_reg"/>
    <property type="match status" value="1"/>
</dbReference>
<dbReference type="InterPro" id="IPR000160">
    <property type="entry name" value="GGDEF_dom"/>
</dbReference>
<dbReference type="SMART" id="SM00267">
    <property type="entry name" value="GGDEF"/>
    <property type="match status" value="1"/>
</dbReference>
<evidence type="ECO:0000259" key="4">
    <source>
        <dbReference type="PROSITE" id="PS50110"/>
    </source>
</evidence>
<evidence type="ECO:0000313" key="8">
    <source>
        <dbReference type="Proteomes" id="UP001644719"/>
    </source>
</evidence>
<dbReference type="SUPFAM" id="SSF55073">
    <property type="entry name" value="Nucleotide cyclase"/>
    <property type="match status" value="1"/>
</dbReference>